<accession>A0A9N7U1S8</accession>
<proteinExistence type="predicted"/>
<sequence length="197" mass="21381">MDDNGTRKAHTFQIQGKILSLDTQIKHKASLESGEDSEGWRRFSIRGLHKCAPVTGRSQFATSTQWRMSGPLTPFTRCGMERLLLSPPVPGSAASSAASLLINTLNSPITNHIARDRSGQRAGQTDRACIITGEGGGRSVSLQELFPVVVTDYEPLLHCSSNHPLGITELCPLLFITLPLLRHCSLLEGDTGLLLTH</sequence>
<gene>
    <name evidence="1" type="ORF">PLEPLA_LOCUS11212</name>
</gene>
<protein>
    <submittedName>
        <fullName evidence="1">Uncharacterized protein</fullName>
    </submittedName>
</protein>
<comment type="caution">
    <text evidence="1">The sequence shown here is derived from an EMBL/GenBank/DDBJ whole genome shotgun (WGS) entry which is preliminary data.</text>
</comment>
<dbReference type="EMBL" id="CADEAL010000646">
    <property type="protein sequence ID" value="CAB1423294.1"/>
    <property type="molecule type" value="Genomic_DNA"/>
</dbReference>
<name>A0A9N7U1S8_PLEPL</name>
<organism evidence="1 2">
    <name type="scientific">Pleuronectes platessa</name>
    <name type="common">European plaice</name>
    <dbReference type="NCBI Taxonomy" id="8262"/>
    <lineage>
        <taxon>Eukaryota</taxon>
        <taxon>Metazoa</taxon>
        <taxon>Chordata</taxon>
        <taxon>Craniata</taxon>
        <taxon>Vertebrata</taxon>
        <taxon>Euteleostomi</taxon>
        <taxon>Actinopterygii</taxon>
        <taxon>Neopterygii</taxon>
        <taxon>Teleostei</taxon>
        <taxon>Neoteleostei</taxon>
        <taxon>Acanthomorphata</taxon>
        <taxon>Carangaria</taxon>
        <taxon>Pleuronectiformes</taxon>
        <taxon>Pleuronectoidei</taxon>
        <taxon>Pleuronectidae</taxon>
        <taxon>Pleuronectes</taxon>
    </lineage>
</organism>
<evidence type="ECO:0000313" key="1">
    <source>
        <dbReference type="EMBL" id="CAB1423294.1"/>
    </source>
</evidence>
<reference evidence="1" key="1">
    <citation type="submission" date="2020-03" db="EMBL/GenBank/DDBJ databases">
        <authorList>
            <person name="Weist P."/>
        </authorList>
    </citation>
    <scope>NUCLEOTIDE SEQUENCE</scope>
</reference>
<evidence type="ECO:0000313" key="2">
    <source>
        <dbReference type="Proteomes" id="UP001153269"/>
    </source>
</evidence>
<dbReference type="AlphaFoldDB" id="A0A9N7U1S8"/>
<keyword evidence="2" id="KW-1185">Reference proteome</keyword>
<dbReference type="Proteomes" id="UP001153269">
    <property type="component" value="Unassembled WGS sequence"/>
</dbReference>